<dbReference type="PRINTS" id="PR00081">
    <property type="entry name" value="GDHRDH"/>
</dbReference>
<dbReference type="InterPro" id="IPR029510">
    <property type="entry name" value="Ald_DH_CS_GLU"/>
</dbReference>
<evidence type="ECO:0000313" key="6">
    <source>
        <dbReference type="EMBL" id="STZ88047.1"/>
    </source>
</evidence>
<feature type="active site" evidence="3">
    <location>
        <position position="558"/>
    </location>
</feature>
<dbReference type="Gene3D" id="3.40.309.10">
    <property type="entry name" value="Aldehyde Dehydrogenase, Chain A, domain 2"/>
    <property type="match status" value="1"/>
</dbReference>
<dbReference type="SUPFAM" id="SSF53720">
    <property type="entry name" value="ALDH-like"/>
    <property type="match status" value="1"/>
</dbReference>
<dbReference type="Proteomes" id="UP000255389">
    <property type="component" value="Unassembled WGS sequence"/>
</dbReference>
<dbReference type="Gene3D" id="3.40.605.10">
    <property type="entry name" value="Aldehyde Dehydrogenase, Chain A, domain 1"/>
    <property type="match status" value="1"/>
</dbReference>
<dbReference type="Pfam" id="PF00171">
    <property type="entry name" value="Aldedh"/>
    <property type="match status" value="1"/>
</dbReference>
<proteinExistence type="inferred from homology"/>
<comment type="similarity">
    <text evidence="1 4">Belongs to the aldehyde dehydrogenase family.</text>
</comment>
<evidence type="ECO:0000256" key="2">
    <source>
        <dbReference type="ARBA" id="ARBA00023002"/>
    </source>
</evidence>
<reference evidence="6 7" key="1">
    <citation type="submission" date="2018-06" db="EMBL/GenBank/DDBJ databases">
        <authorList>
            <consortium name="Pathogen Informatics"/>
            <person name="Doyle S."/>
        </authorList>
    </citation>
    <scope>NUCLEOTIDE SEQUENCE [LARGE SCALE GENOMIC DNA]</scope>
    <source>
        <strain evidence="6 7">NCTC1542</strain>
    </source>
</reference>
<dbReference type="FunFam" id="3.40.605.10:FF:000007">
    <property type="entry name" value="NAD/NADP-dependent betaine aldehyde dehydrogenase"/>
    <property type="match status" value="1"/>
</dbReference>
<dbReference type="Pfam" id="PF00106">
    <property type="entry name" value="adh_short"/>
    <property type="match status" value="1"/>
</dbReference>
<dbReference type="SMART" id="SM00822">
    <property type="entry name" value="PKS_KR"/>
    <property type="match status" value="1"/>
</dbReference>
<dbReference type="AlphaFoldDB" id="A0A378UV01"/>
<dbReference type="Gene3D" id="3.40.50.720">
    <property type="entry name" value="NAD(P)-binding Rossmann-like Domain"/>
    <property type="match status" value="1"/>
</dbReference>
<keyword evidence="2 4" id="KW-0560">Oxidoreductase</keyword>
<evidence type="ECO:0000256" key="1">
    <source>
        <dbReference type="ARBA" id="ARBA00009986"/>
    </source>
</evidence>
<dbReference type="SUPFAM" id="SSF51735">
    <property type="entry name" value="NAD(P)-binding Rossmann-fold domains"/>
    <property type="match status" value="1"/>
</dbReference>
<dbReference type="InterPro" id="IPR016163">
    <property type="entry name" value="Ald_DH_C"/>
</dbReference>
<dbReference type="InterPro" id="IPR016162">
    <property type="entry name" value="Ald_DH_N"/>
</dbReference>
<dbReference type="CDD" id="cd05374">
    <property type="entry name" value="17beta-HSD-like_SDR_c"/>
    <property type="match status" value="1"/>
</dbReference>
<evidence type="ECO:0000256" key="4">
    <source>
        <dbReference type="RuleBase" id="RU003345"/>
    </source>
</evidence>
<dbReference type="InterPro" id="IPR016161">
    <property type="entry name" value="Ald_DH/histidinol_DH"/>
</dbReference>
<evidence type="ECO:0000256" key="3">
    <source>
        <dbReference type="PROSITE-ProRule" id="PRU10007"/>
    </source>
</evidence>
<dbReference type="InterPro" id="IPR057326">
    <property type="entry name" value="KR_dom"/>
</dbReference>
<dbReference type="InterPro" id="IPR036291">
    <property type="entry name" value="NAD(P)-bd_dom_sf"/>
</dbReference>
<evidence type="ECO:0000259" key="5">
    <source>
        <dbReference type="SMART" id="SM00822"/>
    </source>
</evidence>
<organism evidence="6 7">
    <name type="scientific">Mycolicibacterium fortuitum</name>
    <name type="common">Mycobacterium fortuitum</name>
    <dbReference type="NCBI Taxonomy" id="1766"/>
    <lineage>
        <taxon>Bacteria</taxon>
        <taxon>Bacillati</taxon>
        <taxon>Actinomycetota</taxon>
        <taxon>Actinomycetes</taxon>
        <taxon>Mycobacteriales</taxon>
        <taxon>Mycobacteriaceae</taxon>
        <taxon>Mycolicibacterium</taxon>
    </lineage>
</organism>
<protein>
    <submittedName>
        <fullName evidence="6">NAD-dependent aldehyde dehydrogenase</fullName>
        <ecNumber evidence="6">1.2.1.3</ecNumber>
    </submittedName>
</protein>
<dbReference type="PANTHER" id="PTHR42804:SF1">
    <property type="entry name" value="ALDEHYDE DEHYDROGENASE-RELATED"/>
    <property type="match status" value="1"/>
</dbReference>
<dbReference type="EC" id="1.2.1.3" evidence="6"/>
<accession>A0A378UV01</accession>
<dbReference type="CDD" id="cd07089">
    <property type="entry name" value="ALDH_CddD-AldA-like"/>
    <property type="match status" value="1"/>
</dbReference>
<feature type="domain" description="Ketoreductase" evidence="5">
    <location>
        <begin position="5"/>
        <end position="211"/>
    </location>
</feature>
<evidence type="ECO:0000313" key="7">
    <source>
        <dbReference type="Proteomes" id="UP000255389"/>
    </source>
</evidence>
<name>A0A378UV01_MYCFO</name>
<dbReference type="PROSITE" id="PS00687">
    <property type="entry name" value="ALDEHYDE_DEHYDR_GLU"/>
    <property type="match status" value="1"/>
</dbReference>
<dbReference type="InterPro" id="IPR015590">
    <property type="entry name" value="Aldehyde_DH_dom"/>
</dbReference>
<gene>
    <name evidence="6" type="ORF">NCTC1542_02825</name>
</gene>
<dbReference type="GO" id="GO:0004029">
    <property type="term" value="F:aldehyde dehydrogenase (NAD+) activity"/>
    <property type="evidence" value="ECO:0007669"/>
    <property type="project" value="UniProtKB-EC"/>
</dbReference>
<dbReference type="EMBL" id="UGQY01000003">
    <property type="protein sequence ID" value="STZ88047.1"/>
    <property type="molecule type" value="Genomic_DNA"/>
</dbReference>
<sequence>MAEPRTVLITGASRGLGFASAACLYREGWRVVAAMRSPDRGMALLRAATGAAEDDDRLIGIQLDLTDAASIAAAAKDVTETVGAPHAVVHNAGISAAGMVEETPPDLWERMFATNVFGPVTLTKALLPSMRAAGTGRIVLISSAAGVRGMPATAPYSAVKGALERWGESMAGEISPFGIGVTILVTGTYDTEIITDAGTTDVRDLDGPYARHHRTMDKRGRAMMKRAARPPEKFAAGLAKALESRKPFVKTAVGPDARMLLISNRLLPPAGLHQMTRLLMGIPRFGALRGRTRAMAERSRVHFESRMLIDGKLVDGQAGTFTNINPANEDVLGEASDASKADMNRAIDAARRSFDDTDWSTDRKFRKRCLEQLHEAIEREVEELREELIYEVGAPRAVTHGPQLDAPLADGLRYPARLIETFPWETDLGDTVVSVTGVNTTRKVWHEPVGVVGAIVPWNFPFEVAINKLGQALAAGNTVVLKPAPDTPFNATRLGRLIAEHTDIPAGVVNVVTASDHLVGEELTLSPKVDMISFTGSTAVGKRIMEKGAATMKRLFLELGGKSATIVLDDADFNTACLIGIGPLLHAGQGCAAPTRMLLPRSRYDEGVAILKGIYENIAPGDPQDPGTLCGPVISAKQQSRILGYIRKGVDEGATMLVGSTEAPDHFDKGFWVNPTLFTDVDNSMTIAQEEIFGPVLVVIPYEDEEDAVRIANDSPYGLAGNVMSGSLERSLAVARRLRAGFIGLNGTVGYGADTPFGGYKNSGVGRQNGVVGFSQYTEVKSVAFPAQ</sequence>
<dbReference type="PANTHER" id="PTHR42804">
    <property type="entry name" value="ALDEHYDE DEHYDROGENASE"/>
    <property type="match status" value="1"/>
</dbReference>
<dbReference type="InterPro" id="IPR002347">
    <property type="entry name" value="SDR_fam"/>
</dbReference>